<keyword evidence="2" id="KW-1185">Reference proteome</keyword>
<dbReference type="Proteomes" id="UP000004995">
    <property type="component" value="Unassembled WGS sequence"/>
</dbReference>
<name>K4AGS1_SETIT</name>
<dbReference type="Gramene" id="KQK89869">
    <property type="protein sequence ID" value="KQK89869"/>
    <property type="gene ID" value="SETIT_038078mg"/>
</dbReference>
<dbReference type="EnsemblPlants" id="KQK89869">
    <property type="protein sequence ID" value="KQK89869"/>
    <property type="gene ID" value="SETIT_038078mg"/>
</dbReference>
<dbReference type="InParanoid" id="K4AGS1"/>
<evidence type="ECO:0000313" key="1">
    <source>
        <dbReference type="EnsemblPlants" id="KQK89869"/>
    </source>
</evidence>
<proteinExistence type="predicted"/>
<reference evidence="2" key="1">
    <citation type="journal article" date="2012" name="Nat. Biotechnol.">
        <title>Reference genome sequence of the model plant Setaria.</title>
        <authorList>
            <person name="Bennetzen J.L."/>
            <person name="Schmutz J."/>
            <person name="Wang H."/>
            <person name="Percifield R."/>
            <person name="Hawkins J."/>
            <person name="Pontaroli A.C."/>
            <person name="Estep M."/>
            <person name="Feng L."/>
            <person name="Vaughn J.N."/>
            <person name="Grimwood J."/>
            <person name="Jenkins J."/>
            <person name="Barry K."/>
            <person name="Lindquist E."/>
            <person name="Hellsten U."/>
            <person name="Deshpande S."/>
            <person name="Wang X."/>
            <person name="Wu X."/>
            <person name="Mitros T."/>
            <person name="Triplett J."/>
            <person name="Yang X."/>
            <person name="Ye C.Y."/>
            <person name="Mauro-Herrera M."/>
            <person name="Wang L."/>
            <person name="Li P."/>
            <person name="Sharma M."/>
            <person name="Sharma R."/>
            <person name="Ronald P.C."/>
            <person name="Panaud O."/>
            <person name="Kellogg E.A."/>
            <person name="Brutnell T.P."/>
            <person name="Doust A.N."/>
            <person name="Tuskan G.A."/>
            <person name="Rokhsar D."/>
            <person name="Devos K.M."/>
        </authorList>
    </citation>
    <scope>NUCLEOTIDE SEQUENCE [LARGE SCALE GENOMIC DNA]</scope>
    <source>
        <strain evidence="2">cv. Yugu1</strain>
    </source>
</reference>
<evidence type="ECO:0000313" key="2">
    <source>
        <dbReference type="Proteomes" id="UP000004995"/>
    </source>
</evidence>
<dbReference type="AlphaFoldDB" id="K4AGS1"/>
<dbReference type="HOGENOM" id="CLU_167175_0_0_1"/>
<reference evidence="1" key="2">
    <citation type="submission" date="2018-08" db="UniProtKB">
        <authorList>
            <consortium name="EnsemblPlants"/>
        </authorList>
    </citation>
    <scope>IDENTIFICATION</scope>
    <source>
        <strain evidence="1">Yugu1</strain>
    </source>
</reference>
<organism evidence="1 2">
    <name type="scientific">Setaria italica</name>
    <name type="common">Foxtail millet</name>
    <name type="synonym">Panicum italicum</name>
    <dbReference type="NCBI Taxonomy" id="4555"/>
    <lineage>
        <taxon>Eukaryota</taxon>
        <taxon>Viridiplantae</taxon>
        <taxon>Streptophyta</taxon>
        <taxon>Embryophyta</taxon>
        <taxon>Tracheophyta</taxon>
        <taxon>Spermatophyta</taxon>
        <taxon>Magnoliopsida</taxon>
        <taxon>Liliopsida</taxon>
        <taxon>Poales</taxon>
        <taxon>Poaceae</taxon>
        <taxon>PACMAD clade</taxon>
        <taxon>Panicoideae</taxon>
        <taxon>Panicodae</taxon>
        <taxon>Paniceae</taxon>
        <taxon>Cenchrinae</taxon>
        <taxon>Setaria</taxon>
    </lineage>
</organism>
<accession>K4AGS1</accession>
<dbReference type="EMBL" id="AGNK02005818">
    <property type="status" value="NOT_ANNOTATED_CDS"/>
    <property type="molecule type" value="Genomic_DNA"/>
</dbReference>
<protein>
    <submittedName>
        <fullName evidence="1">Uncharacterized protein</fullName>
    </submittedName>
</protein>
<sequence>MAHNSERMDRETIDAGIHAFHQQWPLASASPGINDHPACRRTATAAEVLTIFSRGLPIAINEWELHNLLLVPDLLGFEASSPPCTRTSPPRIIYELKDCLEVEKRNNSFIPQLDEISVN</sequence>